<comment type="caution">
    <text evidence="2">The sequence shown here is derived from an EMBL/GenBank/DDBJ whole genome shotgun (WGS) entry which is preliminary data.</text>
</comment>
<dbReference type="EMBL" id="JXTB01001144">
    <property type="protein sequence ID" value="PON31305.1"/>
    <property type="molecule type" value="Genomic_DNA"/>
</dbReference>
<evidence type="ECO:0000313" key="2">
    <source>
        <dbReference type="EMBL" id="PON31305.1"/>
    </source>
</evidence>
<feature type="compositionally biased region" description="Basic and acidic residues" evidence="1">
    <location>
        <begin position="23"/>
        <end position="32"/>
    </location>
</feature>
<protein>
    <submittedName>
        <fullName evidence="2">Uncharacterized protein</fullName>
    </submittedName>
</protein>
<organism evidence="2 3">
    <name type="scientific">Parasponia andersonii</name>
    <name type="common">Sponia andersonii</name>
    <dbReference type="NCBI Taxonomy" id="3476"/>
    <lineage>
        <taxon>Eukaryota</taxon>
        <taxon>Viridiplantae</taxon>
        <taxon>Streptophyta</taxon>
        <taxon>Embryophyta</taxon>
        <taxon>Tracheophyta</taxon>
        <taxon>Spermatophyta</taxon>
        <taxon>Magnoliopsida</taxon>
        <taxon>eudicotyledons</taxon>
        <taxon>Gunneridae</taxon>
        <taxon>Pentapetalae</taxon>
        <taxon>rosids</taxon>
        <taxon>fabids</taxon>
        <taxon>Rosales</taxon>
        <taxon>Cannabaceae</taxon>
        <taxon>Parasponia</taxon>
    </lineage>
</organism>
<proteinExistence type="predicted"/>
<dbReference type="Proteomes" id="UP000237105">
    <property type="component" value="Unassembled WGS sequence"/>
</dbReference>
<keyword evidence="3" id="KW-1185">Reference proteome</keyword>
<name>A0A2P5A429_PARAD</name>
<reference evidence="3" key="1">
    <citation type="submission" date="2016-06" db="EMBL/GenBank/DDBJ databases">
        <title>Parallel loss of symbiosis genes in relatives of nitrogen-fixing non-legume Parasponia.</title>
        <authorList>
            <person name="Van Velzen R."/>
            <person name="Holmer R."/>
            <person name="Bu F."/>
            <person name="Rutten L."/>
            <person name="Van Zeijl A."/>
            <person name="Liu W."/>
            <person name="Santuari L."/>
            <person name="Cao Q."/>
            <person name="Sharma T."/>
            <person name="Shen D."/>
            <person name="Roswanjaya Y."/>
            <person name="Wardhani T."/>
            <person name="Kalhor M.S."/>
            <person name="Jansen J."/>
            <person name="Van den Hoogen J."/>
            <person name="Gungor B."/>
            <person name="Hartog M."/>
            <person name="Hontelez J."/>
            <person name="Verver J."/>
            <person name="Yang W.-C."/>
            <person name="Schijlen E."/>
            <person name="Repin R."/>
            <person name="Schilthuizen M."/>
            <person name="Schranz E."/>
            <person name="Heidstra R."/>
            <person name="Miyata K."/>
            <person name="Fedorova E."/>
            <person name="Kohlen W."/>
            <person name="Bisseling T."/>
            <person name="Smit S."/>
            <person name="Geurts R."/>
        </authorList>
    </citation>
    <scope>NUCLEOTIDE SEQUENCE [LARGE SCALE GENOMIC DNA]</scope>
    <source>
        <strain evidence="3">cv. WU1-14</strain>
    </source>
</reference>
<dbReference type="AlphaFoldDB" id="A0A2P5A429"/>
<evidence type="ECO:0000256" key="1">
    <source>
        <dbReference type="SAM" id="MobiDB-lite"/>
    </source>
</evidence>
<feature type="non-terminal residue" evidence="2">
    <location>
        <position position="1"/>
    </location>
</feature>
<gene>
    <name evidence="2" type="ORF">PanWU01x14_370900</name>
</gene>
<sequence length="70" mass="7698">SRSHIIKSNANEDDEPAAVNRDPNLKITKEEGSDSGISKKQMVNGVSVYEGRMLREVGIAKGNQLESIWV</sequence>
<evidence type="ECO:0000313" key="3">
    <source>
        <dbReference type="Proteomes" id="UP000237105"/>
    </source>
</evidence>
<accession>A0A2P5A429</accession>
<feature type="region of interest" description="Disordered" evidence="1">
    <location>
        <begin position="1"/>
        <end position="39"/>
    </location>
</feature>